<comment type="caution">
    <text evidence="1">The sequence shown here is derived from an EMBL/GenBank/DDBJ whole genome shotgun (WGS) entry which is preliminary data.</text>
</comment>
<dbReference type="AlphaFoldDB" id="A0A1J4MDD6"/>
<keyword evidence="2" id="KW-1185">Reference proteome</keyword>
<evidence type="ECO:0000313" key="1">
    <source>
        <dbReference type="EMBL" id="OII71991.1"/>
    </source>
</evidence>
<proteinExistence type="predicted"/>
<evidence type="ECO:0000313" key="2">
    <source>
        <dbReference type="Proteomes" id="UP000186176"/>
    </source>
</evidence>
<reference evidence="1 2" key="1">
    <citation type="submission" date="2016-10" db="EMBL/GenBank/DDBJ databases">
        <title>Reductive evolution of mitochondrial metabolism and differential evolution of invasion-related proteins in Cryptosporidium.</title>
        <authorList>
            <person name="Liu S."/>
            <person name="Roellig D.M."/>
            <person name="Guo Y."/>
            <person name="Li N."/>
            <person name="Frace M.A."/>
            <person name="Tang K."/>
            <person name="Zhang L."/>
            <person name="Feng Y."/>
            <person name="Xiao L."/>
        </authorList>
    </citation>
    <scope>NUCLEOTIDE SEQUENCE [LARGE SCALE GENOMIC DNA]</scope>
    <source>
        <strain evidence="1">39726</strain>
    </source>
</reference>
<dbReference type="Proteomes" id="UP000186176">
    <property type="component" value="Unassembled WGS sequence"/>
</dbReference>
<dbReference type="VEuPathDB" id="CryptoDB:cubi_02129"/>
<accession>A0A1J4MDD6</accession>
<dbReference type="GeneID" id="39978920"/>
<dbReference type="EMBL" id="LRBP01000026">
    <property type="protein sequence ID" value="OII71991.1"/>
    <property type="molecule type" value="Genomic_DNA"/>
</dbReference>
<protein>
    <submittedName>
        <fullName evidence="1">Uncharacterized protein</fullName>
    </submittedName>
</protein>
<gene>
    <name evidence="1" type="ORF">cubi_02129</name>
</gene>
<organism evidence="1 2">
    <name type="scientific">Cryptosporidium ubiquitum</name>
    <dbReference type="NCBI Taxonomy" id="857276"/>
    <lineage>
        <taxon>Eukaryota</taxon>
        <taxon>Sar</taxon>
        <taxon>Alveolata</taxon>
        <taxon>Apicomplexa</taxon>
        <taxon>Conoidasida</taxon>
        <taxon>Coccidia</taxon>
        <taxon>Eucoccidiorida</taxon>
        <taxon>Eimeriorina</taxon>
        <taxon>Cryptosporidiidae</taxon>
        <taxon>Cryptosporidium</taxon>
    </lineage>
</organism>
<dbReference type="RefSeq" id="XP_028873563.1">
    <property type="nucleotide sequence ID" value="XM_029019141.1"/>
</dbReference>
<sequence>MTNSSFIKLFTLLLTTIIINYNFNQYFLIITNGFDNNHNEIQHDESTPCGHNSLNSHGYYYINKENNNQCNYKNHDGIQHDESTHCGHTSLNSHGDYYINKENNNQCNYKNHDGIQHDGTTPCSHSSPNYIGGYCIDD</sequence>
<name>A0A1J4MDD6_9CRYT</name>